<evidence type="ECO:0000313" key="2">
    <source>
        <dbReference type="EMBL" id="CCE90751.1"/>
    </source>
</evidence>
<dbReference type="HOGENOM" id="CLU_040946_0_0_1"/>
<dbReference type="KEGG" id="tdl:TDEL_0B06220"/>
<evidence type="ECO:0000313" key="3">
    <source>
        <dbReference type="Proteomes" id="UP000005627"/>
    </source>
</evidence>
<name>G8ZQ57_TORDE</name>
<feature type="compositionally biased region" description="Polar residues" evidence="1">
    <location>
        <begin position="371"/>
        <end position="386"/>
    </location>
</feature>
<organism evidence="2 3">
    <name type="scientific">Torulaspora delbrueckii</name>
    <name type="common">Yeast</name>
    <name type="synonym">Candida colliculosa</name>
    <dbReference type="NCBI Taxonomy" id="4950"/>
    <lineage>
        <taxon>Eukaryota</taxon>
        <taxon>Fungi</taxon>
        <taxon>Dikarya</taxon>
        <taxon>Ascomycota</taxon>
        <taxon>Saccharomycotina</taxon>
        <taxon>Saccharomycetes</taxon>
        <taxon>Saccharomycetales</taxon>
        <taxon>Saccharomycetaceae</taxon>
        <taxon>Torulaspora</taxon>
    </lineage>
</organism>
<reference evidence="2 3" key="1">
    <citation type="journal article" date="2011" name="Proc. Natl. Acad. Sci. U.S.A.">
        <title>Evolutionary erosion of yeast sex chromosomes by mating-type switching accidents.</title>
        <authorList>
            <person name="Gordon J.L."/>
            <person name="Armisen D."/>
            <person name="Proux-Wera E."/>
            <person name="Oheigeartaigh S.S."/>
            <person name="Byrne K.P."/>
            <person name="Wolfe K.H."/>
        </authorList>
    </citation>
    <scope>NUCLEOTIDE SEQUENCE [LARGE SCALE GENOMIC DNA]</scope>
    <source>
        <strain evidence="3">ATCC 10662 / CBS 1146 / NBRC 0425 / NCYC 2629 / NRRL Y-866</strain>
    </source>
</reference>
<feature type="compositionally biased region" description="Polar residues" evidence="1">
    <location>
        <begin position="320"/>
        <end position="332"/>
    </location>
</feature>
<dbReference type="AlphaFoldDB" id="G8ZQ57"/>
<dbReference type="GeneID" id="11505067"/>
<keyword evidence="3" id="KW-1185">Reference proteome</keyword>
<gene>
    <name evidence="2" type="primary">TDEL0B06220</name>
    <name evidence="2" type="ORF">TDEL_0B06220</name>
</gene>
<dbReference type="Proteomes" id="UP000005627">
    <property type="component" value="Chromosome 2"/>
</dbReference>
<proteinExistence type="predicted"/>
<feature type="compositionally biased region" description="Basic and acidic residues" evidence="1">
    <location>
        <begin position="339"/>
        <end position="352"/>
    </location>
</feature>
<dbReference type="InParanoid" id="G8ZQ57"/>
<sequence>MFVDYSGLQRFSTINENFANKYLQMLHFDAIQSPEQRLGLLKKHSEDFKSIHLVRLEDFRLDWGIIDYLYKMLLCITQMREVASYIKRCPTVYVVEMFDRTCPMSRYSMENLSGTLTKACQEFQSSYNDIRNELCEEVKRTIVELKPDYGFLNFEKWHPLQKFLFYECLDNLPKYMIPQTQVILIPKVFPRLYMEQVNGNGFMKASSQMRFLIFDTLSAERGFDSVGAHELVLKLLDSKVTTIWKENEENDFIGTATKNPLSEDVIEEAPSLENISKEPDFLRVFQERDANADANQAQDKVPAKLPALHKRTKMREYCKYSNSESESTNDEINTVGVKNSHEEKNSDEERSQTDIGSSSKSNHDDIFSPLSFGNLQSAVTPDNYSETSEKEKKYLNLEDMAYTASLFPPPPELPPNAFRQRYNYNEHQSKRESVKLKFREYIGRPIQKCFTRTHEPMLFDTTDSFAEFQGALWDDMSSKKFIKFKLKKFKRDCRYYGHIAKSFFEDLHEDDVRY</sequence>
<dbReference type="RefSeq" id="XP_003679962.1">
    <property type="nucleotide sequence ID" value="XM_003679914.1"/>
</dbReference>
<evidence type="ECO:0000256" key="1">
    <source>
        <dbReference type="SAM" id="MobiDB-lite"/>
    </source>
</evidence>
<feature type="region of interest" description="Disordered" evidence="1">
    <location>
        <begin position="319"/>
        <end position="390"/>
    </location>
</feature>
<protein>
    <submittedName>
        <fullName evidence="2">Uncharacterized protein</fullName>
    </submittedName>
</protein>
<dbReference type="EMBL" id="HE616743">
    <property type="protein sequence ID" value="CCE90751.1"/>
    <property type="molecule type" value="Genomic_DNA"/>
</dbReference>
<dbReference type="OrthoDB" id="4065251at2759"/>
<dbReference type="eggNOG" id="ENOG502S5VC">
    <property type="taxonomic scope" value="Eukaryota"/>
</dbReference>
<accession>G8ZQ57</accession>